<evidence type="ECO:0000256" key="4">
    <source>
        <dbReference type="ARBA" id="ARBA00023128"/>
    </source>
</evidence>
<feature type="transmembrane region" description="Helical" evidence="6">
    <location>
        <begin position="484"/>
        <end position="509"/>
    </location>
</feature>
<dbReference type="EMBL" id="CP058605">
    <property type="protein sequence ID" value="QLG71190.1"/>
    <property type="molecule type" value="Genomic_DNA"/>
</dbReference>
<evidence type="ECO:0000256" key="5">
    <source>
        <dbReference type="ARBA" id="ARBA00023136"/>
    </source>
</evidence>
<keyword evidence="4" id="KW-0496">Mitochondrion</keyword>
<keyword evidence="8" id="KW-1185">Reference proteome</keyword>
<organism evidence="7 8">
    <name type="scientific">Zygotorulaspora mrakii</name>
    <name type="common">Zygosaccharomyces mrakii</name>
    <dbReference type="NCBI Taxonomy" id="42260"/>
    <lineage>
        <taxon>Eukaryota</taxon>
        <taxon>Fungi</taxon>
        <taxon>Dikarya</taxon>
        <taxon>Ascomycota</taxon>
        <taxon>Saccharomycotina</taxon>
        <taxon>Saccharomycetes</taxon>
        <taxon>Saccharomycetales</taxon>
        <taxon>Saccharomycetaceae</taxon>
        <taxon>Zygotorulaspora</taxon>
    </lineage>
</organism>
<evidence type="ECO:0000256" key="3">
    <source>
        <dbReference type="ARBA" id="ARBA00022989"/>
    </source>
</evidence>
<proteinExistence type="predicted"/>
<keyword evidence="2 6" id="KW-0812">Transmembrane</keyword>
<evidence type="ECO:0008006" key="9">
    <source>
        <dbReference type="Google" id="ProtNLM"/>
    </source>
</evidence>
<dbReference type="Proteomes" id="UP000509704">
    <property type="component" value="Chromosome 2"/>
</dbReference>
<protein>
    <recommendedName>
        <fullName evidence="9">Nuclear control of ATPase protein 2</fullName>
    </recommendedName>
</protein>
<dbReference type="AlphaFoldDB" id="A0A7H9AXQ2"/>
<dbReference type="RefSeq" id="XP_037142918.1">
    <property type="nucleotide sequence ID" value="XM_037287023.1"/>
</dbReference>
<reference evidence="7 8" key="1">
    <citation type="submission" date="2020-07" db="EMBL/GenBank/DDBJ databases">
        <title>The yeast mating-type switching endonuclease HO is a domesticated member of an unorthodox homing genetic element family.</title>
        <authorList>
            <person name="Coughlan A.Y."/>
            <person name="Lombardi L."/>
            <person name="Braun-Galleani S."/>
            <person name="Martos A.R."/>
            <person name="Galeote V."/>
            <person name="Bigey F."/>
            <person name="Dequin S."/>
            <person name="Byrne K.P."/>
            <person name="Wolfe K.H."/>
        </authorList>
    </citation>
    <scope>NUCLEOTIDE SEQUENCE [LARGE SCALE GENOMIC DNA]</scope>
    <source>
        <strain evidence="7 8">NRRL Y-6702</strain>
    </source>
</reference>
<evidence type="ECO:0000313" key="7">
    <source>
        <dbReference type="EMBL" id="QLG71190.1"/>
    </source>
</evidence>
<gene>
    <name evidence="7" type="ORF">HG535_0B02280</name>
</gene>
<evidence type="ECO:0000256" key="6">
    <source>
        <dbReference type="SAM" id="Phobius"/>
    </source>
</evidence>
<accession>A0A7H9AXQ2</accession>
<dbReference type="GeneID" id="59234851"/>
<keyword evidence="3 6" id="KW-1133">Transmembrane helix</keyword>
<sequence>MVTDPFIQQYLERIDEYLELSLQQLSLSLSPKQHNKDEEEDLQSLQEKLQKIKLIVAKIHASLRSHSSKVVEVDYATVLDLLSDLPREQFIEHQDGLINLVTNAIYQYTLLLCYYTLKSECVSFLPEAYESARYYKRVSDSKLWSTLYFVQTLPNKIAIFSRQLNYSFKKLKAIDASSEYSAEKLKILGHNFLEDVKPKWNKMMMVHDFRFVGLPKKSVSWAYFFLNLPRAMIRDELHKKIDYMDHLTKNYTTKLGQLIISFESGSKSTISDDYRKHVAALQEFFNGNDNDNIYSMVQHTMQFRSNVEKICDTKPSIATRYWPCALLVLTYGPSSIISIWQSRFKILHFLQENVVDFAMGLIYNWIYIPLKNVWATVRHDDDSSIAMMSAGTLDSEINSLTRMIVSFVKEKSNSNIDVDTLVQQIEHGDLTDFMEIYENQLEKPIKNIVTGGLIRSLLIQVQKTKVEGSLALNGIDKMLQSQQLVFGVVAVSPALLILYVTTTCVYRLIKVGNFWSNIEECKQNLGACLNNVERLLNYDESAKKDTVDNCLAQGLLTIEISSIARYGSLLVPRSRLNEWYRDVEEISDSQLSNSSRINVVNRIYHVYGRFF</sequence>
<keyword evidence="5 6" id="KW-0472">Membrane</keyword>
<dbReference type="PANTHER" id="PTHR28234:SF1">
    <property type="entry name" value="NUCLEAR CONTROL OF ATPASE PROTEIN 2"/>
    <property type="match status" value="1"/>
</dbReference>
<dbReference type="KEGG" id="zmk:HG535_0B02280"/>
<dbReference type="OrthoDB" id="413313at2759"/>
<dbReference type="InterPro" id="IPR013946">
    <property type="entry name" value="NCA2-like"/>
</dbReference>
<dbReference type="PANTHER" id="PTHR28234">
    <property type="entry name" value="NUCLEAR CONTROL OF ATPASE PROTEIN 2"/>
    <property type="match status" value="1"/>
</dbReference>
<comment type="subcellular location">
    <subcellularLocation>
        <location evidence="1">Mitochondrion membrane</location>
        <topology evidence="1">Multi-pass membrane protein</topology>
    </subcellularLocation>
</comment>
<dbReference type="Pfam" id="PF08637">
    <property type="entry name" value="NCA2"/>
    <property type="match status" value="1"/>
</dbReference>
<evidence type="ECO:0000256" key="1">
    <source>
        <dbReference type="ARBA" id="ARBA00004225"/>
    </source>
</evidence>
<evidence type="ECO:0000256" key="2">
    <source>
        <dbReference type="ARBA" id="ARBA00022692"/>
    </source>
</evidence>
<dbReference type="GO" id="GO:0005741">
    <property type="term" value="C:mitochondrial outer membrane"/>
    <property type="evidence" value="ECO:0007669"/>
    <property type="project" value="TreeGrafter"/>
</dbReference>
<name>A0A7H9AXQ2_ZYGMR</name>
<evidence type="ECO:0000313" key="8">
    <source>
        <dbReference type="Proteomes" id="UP000509704"/>
    </source>
</evidence>